<evidence type="ECO:0000313" key="2">
    <source>
        <dbReference type="Proteomes" id="UP001198565"/>
    </source>
</evidence>
<keyword evidence="2" id="KW-1185">Reference proteome</keyword>
<gene>
    <name evidence="1" type="ORF">K7472_30930</name>
</gene>
<evidence type="ECO:0000313" key="1">
    <source>
        <dbReference type="EMBL" id="MBY8889228.1"/>
    </source>
</evidence>
<dbReference type="Pfam" id="PF13814">
    <property type="entry name" value="Replic_Relax"/>
    <property type="match status" value="1"/>
</dbReference>
<accession>A0ABS7R191</accession>
<sequence>MPYPAGLQPHEHGLPRLAQDALPVLYQHRLLTTRQLHRLLQPQANHAVYLRRQLSRLRERGLAAATVRHRGGQGELVWYCTPTGSEIVEAAGEVTPRAYRMTEAAAANQLQEHTLAVNDTGISFVEAARRYGHDCGPLDWHPERAHRFRDGTGDDAFLIPDAVLSYVHDTDGRRRMLTYFLEIDRATESPLKLAAKVRAYARYLDYIPLPPPGRRPAGRGTGEAWRERYPAFPRLLFVLTGAPAATLARRTADLRALADADPRLRRAADRLLAGIVTLEQLQDRGPWVPVITPVFGPGDPTDALLRTPQEGQSRL</sequence>
<dbReference type="EMBL" id="JAINVZ010000038">
    <property type="protein sequence ID" value="MBY8889228.1"/>
    <property type="molecule type" value="Genomic_DNA"/>
</dbReference>
<name>A0ABS7R191_9ACTN</name>
<protein>
    <submittedName>
        <fullName evidence="1">Replication-relaxation family protein</fullName>
    </submittedName>
</protein>
<dbReference type="InterPro" id="IPR025855">
    <property type="entry name" value="Replic_Relax"/>
</dbReference>
<dbReference type="Proteomes" id="UP001198565">
    <property type="component" value="Unassembled WGS sequence"/>
</dbReference>
<reference evidence="1 2" key="1">
    <citation type="submission" date="2021-08" db="EMBL/GenBank/DDBJ databases">
        <title>Streptomyces sp. PTM05 isolated from lichen.</title>
        <authorList>
            <person name="Somphong A."/>
            <person name="Phongsopitanun W."/>
            <person name="Tanasupawat S."/>
        </authorList>
    </citation>
    <scope>NUCLEOTIDE SEQUENCE [LARGE SCALE GENOMIC DNA]</scope>
    <source>
        <strain evidence="1 2">Ptm05</strain>
    </source>
</reference>
<proteinExistence type="predicted"/>
<comment type="caution">
    <text evidence="1">The sequence shown here is derived from an EMBL/GenBank/DDBJ whole genome shotgun (WGS) entry which is preliminary data.</text>
</comment>
<dbReference type="RefSeq" id="WP_222982374.1">
    <property type="nucleotide sequence ID" value="NZ_JAINVZ010000038.1"/>
</dbReference>
<organism evidence="1 2">
    <name type="scientific">Streptantibioticus parmotrematis</name>
    <dbReference type="NCBI Taxonomy" id="2873249"/>
    <lineage>
        <taxon>Bacteria</taxon>
        <taxon>Bacillati</taxon>
        <taxon>Actinomycetota</taxon>
        <taxon>Actinomycetes</taxon>
        <taxon>Kitasatosporales</taxon>
        <taxon>Streptomycetaceae</taxon>
        <taxon>Streptantibioticus</taxon>
    </lineage>
</organism>